<accession>A0A4Y2UVY6</accession>
<keyword evidence="2" id="KW-1185">Reference proteome</keyword>
<organism evidence="1 2">
    <name type="scientific">Araneus ventricosus</name>
    <name type="common">Orbweaver spider</name>
    <name type="synonym">Epeira ventricosa</name>
    <dbReference type="NCBI Taxonomy" id="182803"/>
    <lineage>
        <taxon>Eukaryota</taxon>
        <taxon>Metazoa</taxon>
        <taxon>Ecdysozoa</taxon>
        <taxon>Arthropoda</taxon>
        <taxon>Chelicerata</taxon>
        <taxon>Arachnida</taxon>
        <taxon>Araneae</taxon>
        <taxon>Araneomorphae</taxon>
        <taxon>Entelegynae</taxon>
        <taxon>Araneoidea</taxon>
        <taxon>Araneidae</taxon>
        <taxon>Araneus</taxon>
    </lineage>
</organism>
<sequence length="167" mass="18745">MISENATLFSIFLLGKGIHEKTPCDVTACRREYLRTALTSEERLYRLGARMPLEFYPQCELEQNTILPAKQTFAASASNNYSFGNEGETEIEDVMEVETEEGQEGTKDASYTPFEFKSFQQPTLSVQMDKTAFASHRFGVSNRATAVIASSVGFNIGIRHRPGQREK</sequence>
<evidence type="ECO:0000313" key="1">
    <source>
        <dbReference type="EMBL" id="GBO15637.1"/>
    </source>
</evidence>
<dbReference type="AlphaFoldDB" id="A0A4Y2UVY6"/>
<protein>
    <submittedName>
        <fullName evidence="1">Uncharacterized protein</fullName>
    </submittedName>
</protein>
<reference evidence="1 2" key="1">
    <citation type="journal article" date="2019" name="Sci. Rep.">
        <title>Orb-weaving spider Araneus ventricosus genome elucidates the spidroin gene catalogue.</title>
        <authorList>
            <person name="Kono N."/>
            <person name="Nakamura H."/>
            <person name="Ohtoshi R."/>
            <person name="Moran D.A.P."/>
            <person name="Shinohara A."/>
            <person name="Yoshida Y."/>
            <person name="Fujiwara M."/>
            <person name="Mori M."/>
            <person name="Tomita M."/>
            <person name="Arakawa K."/>
        </authorList>
    </citation>
    <scope>NUCLEOTIDE SEQUENCE [LARGE SCALE GENOMIC DNA]</scope>
</reference>
<name>A0A4Y2UVY6_ARAVE</name>
<dbReference type="EMBL" id="BGPR01039634">
    <property type="protein sequence ID" value="GBO15637.1"/>
    <property type="molecule type" value="Genomic_DNA"/>
</dbReference>
<dbReference type="Proteomes" id="UP000499080">
    <property type="component" value="Unassembled WGS sequence"/>
</dbReference>
<comment type="caution">
    <text evidence="1">The sequence shown here is derived from an EMBL/GenBank/DDBJ whole genome shotgun (WGS) entry which is preliminary data.</text>
</comment>
<evidence type="ECO:0000313" key="2">
    <source>
        <dbReference type="Proteomes" id="UP000499080"/>
    </source>
</evidence>
<proteinExistence type="predicted"/>
<gene>
    <name evidence="1" type="ORF">AVEN_175110_1</name>
</gene>